<reference evidence="3 4" key="1">
    <citation type="journal article" date="2019" name="Int. J. Syst. Evol. Microbiol.">
        <title>The Global Catalogue of Microorganisms (GCM) 10K type strain sequencing project: providing services to taxonomists for standard genome sequencing and annotation.</title>
        <authorList>
            <consortium name="The Broad Institute Genomics Platform"/>
            <consortium name="The Broad Institute Genome Sequencing Center for Infectious Disease"/>
            <person name="Wu L."/>
            <person name="Ma J."/>
        </authorList>
    </citation>
    <scope>NUCLEOTIDE SEQUENCE [LARGE SCALE GENOMIC DNA]</scope>
    <source>
        <strain evidence="3 4">JCM 15591</strain>
    </source>
</reference>
<organism evidence="3 4">
    <name type="scientific">Nostocoides vanveenii</name>
    <dbReference type="NCBI Taxonomy" id="330835"/>
    <lineage>
        <taxon>Bacteria</taxon>
        <taxon>Bacillati</taxon>
        <taxon>Actinomycetota</taxon>
        <taxon>Actinomycetes</taxon>
        <taxon>Micrococcales</taxon>
        <taxon>Intrasporangiaceae</taxon>
        <taxon>Nostocoides</taxon>
    </lineage>
</organism>
<feature type="domain" description="Methyltransferase type 11" evidence="2">
    <location>
        <begin position="43"/>
        <end position="164"/>
    </location>
</feature>
<sequence>MRPSPNIWHTPDVYELENQAFDRADQVGAAIDALHPLAGATLLDIGCGTGYHLPGFADRGARVLGLEPHPPLARLAAARLADRPESSARQAPSPAPEPAPGPPAPSPAVARRAGVLTGEAEHLPLANATVDVAVARWAYFFGPGCEPGLAEVERVLRPGGLAAFLDNDATRSRFGGWFAASLPAYDPIAVRRFWRRQGFTALDLDLAWECPDRATFEAIVRIEFEPALADRILATHPGTSVDYAVTLWHRTH</sequence>
<accession>A0ABN2KJQ9</accession>
<dbReference type="CDD" id="cd02440">
    <property type="entry name" value="AdoMet_MTases"/>
    <property type="match status" value="1"/>
</dbReference>
<gene>
    <name evidence="3" type="ORF">GCM10009810_16640</name>
</gene>
<dbReference type="EMBL" id="BAAAPN010000043">
    <property type="protein sequence ID" value="GAA1757843.1"/>
    <property type="molecule type" value="Genomic_DNA"/>
</dbReference>
<comment type="caution">
    <text evidence="3">The sequence shown here is derived from an EMBL/GenBank/DDBJ whole genome shotgun (WGS) entry which is preliminary data.</text>
</comment>
<dbReference type="GO" id="GO:0032259">
    <property type="term" value="P:methylation"/>
    <property type="evidence" value="ECO:0007669"/>
    <property type="project" value="UniProtKB-KW"/>
</dbReference>
<keyword evidence="4" id="KW-1185">Reference proteome</keyword>
<evidence type="ECO:0000313" key="4">
    <source>
        <dbReference type="Proteomes" id="UP001501475"/>
    </source>
</evidence>
<dbReference type="PANTHER" id="PTHR42912">
    <property type="entry name" value="METHYLTRANSFERASE"/>
    <property type="match status" value="1"/>
</dbReference>
<protein>
    <submittedName>
        <fullName evidence="3">Class I SAM-dependent methyltransferase</fullName>
    </submittedName>
</protein>
<dbReference type="RefSeq" id="WP_344064700.1">
    <property type="nucleotide sequence ID" value="NZ_BAAAPN010000043.1"/>
</dbReference>
<feature type="region of interest" description="Disordered" evidence="1">
    <location>
        <begin position="80"/>
        <end position="110"/>
    </location>
</feature>
<feature type="compositionally biased region" description="Pro residues" evidence="1">
    <location>
        <begin position="93"/>
        <end position="106"/>
    </location>
</feature>
<dbReference type="SUPFAM" id="SSF53335">
    <property type="entry name" value="S-adenosyl-L-methionine-dependent methyltransferases"/>
    <property type="match status" value="1"/>
</dbReference>
<dbReference type="GO" id="GO:0008168">
    <property type="term" value="F:methyltransferase activity"/>
    <property type="evidence" value="ECO:0007669"/>
    <property type="project" value="UniProtKB-KW"/>
</dbReference>
<dbReference type="Gene3D" id="3.40.50.150">
    <property type="entry name" value="Vaccinia Virus protein VP39"/>
    <property type="match status" value="1"/>
</dbReference>
<dbReference type="Proteomes" id="UP001501475">
    <property type="component" value="Unassembled WGS sequence"/>
</dbReference>
<evidence type="ECO:0000313" key="3">
    <source>
        <dbReference type="EMBL" id="GAA1757843.1"/>
    </source>
</evidence>
<keyword evidence="3" id="KW-0489">Methyltransferase</keyword>
<dbReference type="Pfam" id="PF08241">
    <property type="entry name" value="Methyltransf_11"/>
    <property type="match status" value="1"/>
</dbReference>
<dbReference type="InterPro" id="IPR029063">
    <property type="entry name" value="SAM-dependent_MTases_sf"/>
</dbReference>
<dbReference type="InterPro" id="IPR013216">
    <property type="entry name" value="Methyltransf_11"/>
</dbReference>
<dbReference type="PANTHER" id="PTHR42912:SF93">
    <property type="entry name" value="N6-ADENOSINE-METHYLTRANSFERASE TMT1A"/>
    <property type="match status" value="1"/>
</dbReference>
<proteinExistence type="predicted"/>
<keyword evidence="3" id="KW-0808">Transferase</keyword>
<dbReference type="InterPro" id="IPR050508">
    <property type="entry name" value="Methyltransf_Superfamily"/>
</dbReference>
<evidence type="ECO:0000259" key="2">
    <source>
        <dbReference type="Pfam" id="PF08241"/>
    </source>
</evidence>
<name>A0ABN2KJQ9_9MICO</name>
<evidence type="ECO:0000256" key="1">
    <source>
        <dbReference type="SAM" id="MobiDB-lite"/>
    </source>
</evidence>